<dbReference type="PANTHER" id="PTHR33710:SF79">
    <property type="entry name" value="OS06G0205337 PROTEIN"/>
    <property type="match status" value="1"/>
</dbReference>
<protein>
    <submittedName>
        <fullName evidence="3">Uncharacterized protein LOC109128701</fullName>
    </submittedName>
</protein>
<name>A0ABM1QWF2_CAMSA</name>
<dbReference type="Proteomes" id="UP000694864">
    <property type="component" value="Chromosome 14"/>
</dbReference>
<dbReference type="RefSeq" id="XP_019091090.1">
    <property type="nucleotide sequence ID" value="XM_019235545.1"/>
</dbReference>
<keyword evidence="2" id="KW-1185">Reference proteome</keyword>
<proteinExistence type="predicted"/>
<gene>
    <name evidence="3" type="primary">LOC109128701</name>
</gene>
<dbReference type="Gene3D" id="3.60.10.10">
    <property type="entry name" value="Endonuclease/exonuclease/phosphatase"/>
    <property type="match status" value="1"/>
</dbReference>
<evidence type="ECO:0000259" key="1">
    <source>
        <dbReference type="Pfam" id="PF03372"/>
    </source>
</evidence>
<dbReference type="PANTHER" id="PTHR33710">
    <property type="entry name" value="BNAC02G09200D PROTEIN"/>
    <property type="match status" value="1"/>
</dbReference>
<sequence length="325" mass="37549">MEFFVSFVYAYNLAEERKELWEDLKSHFDSPLFTNQPWVIVGDFNEILDGAEHSTYDDNPFVTSGMRDIQDVIRHCSLTDMHSHGPLFTWENKRDEGLICKKLDRILVNEDWSRRFLDAYGVFEAGGCSDHLRCRFSVGNQVCKPRGPFKFTNAIMSCPEFLSTVQAFWDTSESLYHSTSAMFCFVKKLKALKPLLRSLSRQKLSKLSEQVEVSHKDLCQKQLATLSNPSSAAEEAEDQAFQRWDHMSDLEECFLKQQSKLHWLLVGDKNNKFFHKAVKARQALNAIREILCQDGSIAKTQPEIKAEAVRFFEEFLTLSQMTMRG</sequence>
<dbReference type="Pfam" id="PF03372">
    <property type="entry name" value="Exo_endo_phos"/>
    <property type="match status" value="1"/>
</dbReference>
<reference evidence="3" key="2">
    <citation type="submission" date="2025-08" db="UniProtKB">
        <authorList>
            <consortium name="RefSeq"/>
        </authorList>
    </citation>
    <scope>IDENTIFICATION</scope>
    <source>
        <tissue evidence="3">Leaf</tissue>
    </source>
</reference>
<evidence type="ECO:0000313" key="2">
    <source>
        <dbReference type="Proteomes" id="UP000694864"/>
    </source>
</evidence>
<dbReference type="InterPro" id="IPR036691">
    <property type="entry name" value="Endo/exonu/phosph_ase_sf"/>
</dbReference>
<dbReference type="SUPFAM" id="SSF56219">
    <property type="entry name" value="DNase I-like"/>
    <property type="match status" value="1"/>
</dbReference>
<dbReference type="InterPro" id="IPR005135">
    <property type="entry name" value="Endo/exonuclease/phosphatase"/>
</dbReference>
<dbReference type="GeneID" id="109128701"/>
<organism evidence="2 3">
    <name type="scientific">Camelina sativa</name>
    <name type="common">False flax</name>
    <name type="synonym">Myagrum sativum</name>
    <dbReference type="NCBI Taxonomy" id="90675"/>
    <lineage>
        <taxon>Eukaryota</taxon>
        <taxon>Viridiplantae</taxon>
        <taxon>Streptophyta</taxon>
        <taxon>Embryophyta</taxon>
        <taxon>Tracheophyta</taxon>
        <taxon>Spermatophyta</taxon>
        <taxon>Magnoliopsida</taxon>
        <taxon>eudicotyledons</taxon>
        <taxon>Gunneridae</taxon>
        <taxon>Pentapetalae</taxon>
        <taxon>rosids</taxon>
        <taxon>malvids</taxon>
        <taxon>Brassicales</taxon>
        <taxon>Brassicaceae</taxon>
        <taxon>Camelineae</taxon>
        <taxon>Camelina</taxon>
    </lineage>
</organism>
<evidence type="ECO:0000313" key="3">
    <source>
        <dbReference type="RefSeq" id="XP_019091090.1"/>
    </source>
</evidence>
<feature type="domain" description="Endonuclease/exonuclease/phosphatase" evidence="1">
    <location>
        <begin position="11"/>
        <end position="131"/>
    </location>
</feature>
<accession>A0ABM1QWF2</accession>
<reference evidence="2" key="1">
    <citation type="journal article" date="2014" name="Nat. Commun.">
        <title>The emerging biofuel crop Camelina sativa retains a highly undifferentiated hexaploid genome structure.</title>
        <authorList>
            <person name="Kagale S."/>
            <person name="Koh C."/>
            <person name="Nixon J."/>
            <person name="Bollina V."/>
            <person name="Clarke W.E."/>
            <person name="Tuteja R."/>
            <person name="Spillane C."/>
            <person name="Robinson S.J."/>
            <person name="Links M.G."/>
            <person name="Clarke C."/>
            <person name="Higgins E.E."/>
            <person name="Huebert T."/>
            <person name="Sharpe A.G."/>
            <person name="Parkin I.A."/>
        </authorList>
    </citation>
    <scope>NUCLEOTIDE SEQUENCE [LARGE SCALE GENOMIC DNA]</scope>
    <source>
        <strain evidence="2">cv. DH55</strain>
    </source>
</reference>